<keyword evidence="2" id="KW-0675">Receptor</keyword>
<evidence type="ECO:0000313" key="3">
    <source>
        <dbReference type="Proteomes" id="UP001140949"/>
    </source>
</evidence>
<feature type="region of interest" description="Disordered" evidence="1">
    <location>
        <begin position="67"/>
        <end position="88"/>
    </location>
</feature>
<proteinExistence type="predicted"/>
<gene>
    <name evidence="2" type="ORF">M6B38_256765</name>
</gene>
<organism evidence="2 3">
    <name type="scientific">Iris pallida</name>
    <name type="common">Sweet iris</name>
    <dbReference type="NCBI Taxonomy" id="29817"/>
    <lineage>
        <taxon>Eukaryota</taxon>
        <taxon>Viridiplantae</taxon>
        <taxon>Streptophyta</taxon>
        <taxon>Embryophyta</taxon>
        <taxon>Tracheophyta</taxon>
        <taxon>Spermatophyta</taxon>
        <taxon>Magnoliopsida</taxon>
        <taxon>Liliopsida</taxon>
        <taxon>Asparagales</taxon>
        <taxon>Iridaceae</taxon>
        <taxon>Iridoideae</taxon>
        <taxon>Irideae</taxon>
        <taxon>Iris</taxon>
    </lineage>
</organism>
<accession>A0AAX6IFZ8</accession>
<name>A0AAX6IFZ8_IRIPA</name>
<comment type="caution">
    <text evidence="2">The sequence shown here is derived from an EMBL/GenBank/DDBJ whole genome shotgun (WGS) entry which is preliminary data.</text>
</comment>
<dbReference type="AlphaFoldDB" id="A0AAX6IFZ8"/>
<feature type="compositionally biased region" description="Basic and acidic residues" evidence="1">
    <location>
        <begin position="1"/>
        <end position="12"/>
    </location>
</feature>
<keyword evidence="2" id="KW-0418">Kinase</keyword>
<feature type="compositionally biased region" description="Gly residues" evidence="1">
    <location>
        <begin position="77"/>
        <end position="88"/>
    </location>
</feature>
<keyword evidence="3" id="KW-1185">Reference proteome</keyword>
<reference evidence="2" key="1">
    <citation type="journal article" date="2023" name="GigaByte">
        <title>Genome assembly of the bearded iris, Iris pallida Lam.</title>
        <authorList>
            <person name="Bruccoleri R.E."/>
            <person name="Oakeley E.J."/>
            <person name="Faust A.M.E."/>
            <person name="Altorfer M."/>
            <person name="Dessus-Babus S."/>
            <person name="Burckhardt D."/>
            <person name="Oertli M."/>
            <person name="Naumann U."/>
            <person name="Petersen F."/>
            <person name="Wong J."/>
        </authorList>
    </citation>
    <scope>NUCLEOTIDE SEQUENCE</scope>
    <source>
        <strain evidence="2">GSM-AAB239-AS_SAM_17_03QT</strain>
    </source>
</reference>
<dbReference type="EMBL" id="JANAVB010001864">
    <property type="protein sequence ID" value="KAJ6852149.1"/>
    <property type="molecule type" value="Genomic_DNA"/>
</dbReference>
<reference evidence="2" key="2">
    <citation type="submission" date="2023-04" db="EMBL/GenBank/DDBJ databases">
        <authorList>
            <person name="Bruccoleri R.E."/>
            <person name="Oakeley E.J."/>
            <person name="Faust A.-M."/>
            <person name="Dessus-Babus S."/>
            <person name="Altorfer M."/>
            <person name="Burckhardt D."/>
            <person name="Oertli M."/>
            <person name="Naumann U."/>
            <person name="Petersen F."/>
            <person name="Wong J."/>
        </authorList>
    </citation>
    <scope>NUCLEOTIDE SEQUENCE</scope>
    <source>
        <strain evidence="2">GSM-AAB239-AS_SAM_17_03QT</strain>
        <tissue evidence="2">Leaf</tissue>
    </source>
</reference>
<sequence length="176" mass="18277">MIPDRLTWKKPTELVLPPPNKRTPGRPKINRARGADEEGRSSRTKPNRCGRCKEYGHNSRTCKNEAYVRPPRRGRGNGRGVSRGGVGNAGDGVGVVSVRVQCSDGVGVPGVPGSSIGVPGSSIGVPGSSNAYDGAGVGFFGDFSSQATGMTSAACFQPRFALGTQESTNAAGRCNE</sequence>
<protein>
    <submittedName>
        <fullName evidence="2">Proline-rich receptor-like protein kinase PERK2</fullName>
    </submittedName>
</protein>
<dbReference type="Proteomes" id="UP001140949">
    <property type="component" value="Unassembled WGS sequence"/>
</dbReference>
<evidence type="ECO:0000313" key="2">
    <source>
        <dbReference type="EMBL" id="KAJ6852149.1"/>
    </source>
</evidence>
<feature type="region of interest" description="Disordered" evidence="1">
    <location>
        <begin position="1"/>
        <end position="52"/>
    </location>
</feature>
<keyword evidence="2" id="KW-0808">Transferase</keyword>
<evidence type="ECO:0000256" key="1">
    <source>
        <dbReference type="SAM" id="MobiDB-lite"/>
    </source>
</evidence>
<dbReference type="GO" id="GO:0016301">
    <property type="term" value="F:kinase activity"/>
    <property type="evidence" value="ECO:0007669"/>
    <property type="project" value="UniProtKB-KW"/>
</dbReference>